<dbReference type="EMBL" id="CP000379">
    <property type="protein sequence ID" value="ABF78482.1"/>
    <property type="molecule type" value="Genomic_DNA"/>
</dbReference>
<dbReference type="AlphaFoldDB" id="A0A0H2XW94"/>
<proteinExistence type="predicted"/>
<name>A0A0H2XW94_BURO1</name>
<sequence length="203" mass="21295">MKAALARWRAAPAAPPPGHRPGAIAARVLADLRAVRDDDGAGGVGGATARLPNGVRVRVDERVERQFLMHTVSVKVTVAANGPAAQGSARVRQTGWLRRTGIAAALAPGCDSAFIDTLAALLADPALADALRPLHLTDCVIDAHDGDARDGRWTLAIVPFGGSEVVNRMPSFRRYVRLIDEQAAALSAACLAFETALRGILRG</sequence>
<dbReference type="HOGENOM" id="CLU_097831_0_0_4"/>
<evidence type="ECO:0000256" key="1">
    <source>
        <dbReference type="SAM" id="MobiDB-lite"/>
    </source>
</evidence>
<feature type="region of interest" description="Disordered" evidence="1">
    <location>
        <begin position="1"/>
        <end position="20"/>
    </location>
</feature>
<reference evidence="2" key="1">
    <citation type="submission" date="2006-05" db="EMBL/GenBank/DDBJ databases">
        <title>Complete sequence of chromosome 2 of Burkholderia cenocepacia AU 1054.</title>
        <authorList>
            <consortium name="US DOE Joint Genome Institute"/>
            <person name="Copeland A."/>
            <person name="Lucas S."/>
            <person name="Lapidus A."/>
            <person name="Barry K."/>
            <person name="Detter J.C."/>
            <person name="Glavina del Rio T."/>
            <person name="Hammon N."/>
            <person name="Israni S."/>
            <person name="Dalin E."/>
            <person name="Tice H."/>
            <person name="Pitluck S."/>
            <person name="Chain P."/>
            <person name="Malfatti S."/>
            <person name="Shin M."/>
            <person name="Vergez L."/>
            <person name="Schmutz J."/>
            <person name="Larimer F."/>
            <person name="Land M."/>
            <person name="Hauser L."/>
            <person name="Kyrpides N."/>
            <person name="Lykidis A."/>
            <person name="LiPuma J.J."/>
            <person name="Konstantinidis K."/>
            <person name="Tiedje J.M."/>
            <person name="Richardson P."/>
        </authorList>
    </citation>
    <scope>NUCLEOTIDE SEQUENCE [LARGE SCALE GENOMIC DNA]</scope>
    <source>
        <strain evidence="2">AU 1054</strain>
    </source>
</reference>
<evidence type="ECO:0008006" key="3">
    <source>
        <dbReference type="Google" id="ProtNLM"/>
    </source>
</evidence>
<accession>A0A0H2XW94</accession>
<feature type="compositionally biased region" description="Low complexity" evidence="1">
    <location>
        <begin position="1"/>
        <end position="12"/>
    </location>
</feature>
<dbReference type="Pfam" id="PF11354">
    <property type="entry name" value="DUF3156"/>
    <property type="match status" value="1"/>
</dbReference>
<evidence type="ECO:0000313" key="2">
    <source>
        <dbReference type="EMBL" id="ABF78482.1"/>
    </source>
</evidence>
<gene>
    <name evidence="2" type="ordered locus">Bcen_3589</name>
</gene>
<protein>
    <recommendedName>
        <fullName evidence="3">DUF3156 domain-containing protein</fullName>
    </recommendedName>
</protein>
<organism evidence="2">
    <name type="scientific">Burkholderia orbicola (strain AU 1054)</name>
    <dbReference type="NCBI Taxonomy" id="331271"/>
    <lineage>
        <taxon>Bacteria</taxon>
        <taxon>Pseudomonadati</taxon>
        <taxon>Pseudomonadota</taxon>
        <taxon>Betaproteobacteria</taxon>
        <taxon>Burkholderiales</taxon>
        <taxon>Burkholderiaceae</taxon>
        <taxon>Burkholderia</taxon>
        <taxon>Burkholderia cepacia complex</taxon>
        <taxon>Burkholderia orbicola</taxon>
    </lineage>
</organism>
<dbReference type="InterPro" id="IPR021500">
    <property type="entry name" value="DUF3156"/>
</dbReference>